<organism evidence="2 3">
    <name type="scientific">Sulfitobacter albidus</name>
    <dbReference type="NCBI Taxonomy" id="2829501"/>
    <lineage>
        <taxon>Bacteria</taxon>
        <taxon>Pseudomonadati</taxon>
        <taxon>Pseudomonadota</taxon>
        <taxon>Alphaproteobacteria</taxon>
        <taxon>Rhodobacterales</taxon>
        <taxon>Roseobacteraceae</taxon>
        <taxon>Sulfitobacter</taxon>
    </lineage>
</organism>
<dbReference type="AlphaFoldDB" id="A0A975JET7"/>
<keyword evidence="1" id="KW-0732">Signal</keyword>
<evidence type="ECO:0000313" key="3">
    <source>
        <dbReference type="Proteomes" id="UP000683291"/>
    </source>
</evidence>
<dbReference type="RefSeq" id="WP_212705384.1">
    <property type="nucleotide sequence ID" value="NZ_CP073581.1"/>
</dbReference>
<evidence type="ECO:0000313" key="2">
    <source>
        <dbReference type="EMBL" id="QUJ77189.1"/>
    </source>
</evidence>
<sequence length="181" mass="20429">MKFPIALGFVISLISTSVSAESIRWKPETLKPGDYTSINQSQGGLIHHVFRGKVGRFYVLDSYRGSSPSGKPVFSTYMDKDGNQVRWVRQDGFELKFRPHDCKRTLGRCQYTQTGSDGKKEVRLRITEATRNGFKFSEYGSDGKRLFGGNITLDARGNAGNGRLDGYQGKQRFRLVKQAYQ</sequence>
<feature type="chain" id="PRO_5037938263" evidence="1">
    <location>
        <begin position="21"/>
        <end position="181"/>
    </location>
</feature>
<keyword evidence="3" id="KW-1185">Reference proteome</keyword>
<name>A0A975JET7_9RHOB</name>
<dbReference type="Proteomes" id="UP000683291">
    <property type="component" value="Chromosome 1"/>
</dbReference>
<gene>
    <name evidence="2" type="ORF">KDD17_03975</name>
</gene>
<protein>
    <submittedName>
        <fullName evidence="2">Uncharacterized protein</fullName>
    </submittedName>
</protein>
<reference evidence="2" key="1">
    <citation type="submission" date="2021-04" db="EMBL/GenBank/DDBJ databases">
        <title>Complete genome sequence for Sulfitobacter sp. strain JK7-1.</title>
        <authorList>
            <person name="Park S.-J."/>
        </authorList>
    </citation>
    <scope>NUCLEOTIDE SEQUENCE</scope>
    <source>
        <strain evidence="2">JK7-1</strain>
    </source>
</reference>
<evidence type="ECO:0000256" key="1">
    <source>
        <dbReference type="SAM" id="SignalP"/>
    </source>
</evidence>
<dbReference type="KEGG" id="sual:KDD17_03975"/>
<proteinExistence type="predicted"/>
<feature type="signal peptide" evidence="1">
    <location>
        <begin position="1"/>
        <end position="20"/>
    </location>
</feature>
<dbReference type="EMBL" id="CP073581">
    <property type="protein sequence ID" value="QUJ77189.1"/>
    <property type="molecule type" value="Genomic_DNA"/>
</dbReference>
<accession>A0A975JET7</accession>